<dbReference type="Gene3D" id="1.10.357.10">
    <property type="entry name" value="Tetracycline Repressor, domain 2"/>
    <property type="match status" value="1"/>
</dbReference>
<keyword evidence="2 4" id="KW-0238">DNA-binding</keyword>
<dbReference type="InterPro" id="IPR023772">
    <property type="entry name" value="DNA-bd_HTH_TetR-type_CS"/>
</dbReference>
<evidence type="ECO:0000256" key="2">
    <source>
        <dbReference type="ARBA" id="ARBA00023125"/>
    </source>
</evidence>
<dbReference type="Proteomes" id="UP000273119">
    <property type="component" value="Unassembled WGS sequence"/>
</dbReference>
<evidence type="ECO:0000313" key="6">
    <source>
        <dbReference type="EMBL" id="RKW71710.1"/>
    </source>
</evidence>
<dbReference type="InterPro" id="IPR009057">
    <property type="entry name" value="Homeodomain-like_sf"/>
</dbReference>
<keyword evidence="7" id="KW-1185">Reference proteome</keyword>
<proteinExistence type="predicted"/>
<protein>
    <submittedName>
        <fullName evidence="6">TetR family transcriptional regulator</fullName>
    </submittedName>
</protein>
<evidence type="ECO:0000256" key="1">
    <source>
        <dbReference type="ARBA" id="ARBA00023015"/>
    </source>
</evidence>
<dbReference type="PANTHER" id="PTHR30055">
    <property type="entry name" value="HTH-TYPE TRANSCRIPTIONAL REGULATOR RUTR"/>
    <property type="match status" value="1"/>
</dbReference>
<organism evidence="6 7">
    <name type="scientific">Galactobacter caseinivorans</name>
    <dbReference type="NCBI Taxonomy" id="2676123"/>
    <lineage>
        <taxon>Bacteria</taxon>
        <taxon>Bacillati</taxon>
        <taxon>Actinomycetota</taxon>
        <taxon>Actinomycetes</taxon>
        <taxon>Micrococcales</taxon>
        <taxon>Micrococcaceae</taxon>
        <taxon>Galactobacter</taxon>
    </lineage>
</organism>
<dbReference type="InterPro" id="IPR050109">
    <property type="entry name" value="HTH-type_TetR-like_transc_reg"/>
</dbReference>
<dbReference type="Pfam" id="PF00440">
    <property type="entry name" value="TetR_N"/>
    <property type="match status" value="1"/>
</dbReference>
<evidence type="ECO:0000256" key="4">
    <source>
        <dbReference type="PROSITE-ProRule" id="PRU00335"/>
    </source>
</evidence>
<accession>A0A496PME4</accession>
<comment type="caution">
    <text evidence="6">The sequence shown here is derived from an EMBL/GenBank/DDBJ whole genome shotgun (WGS) entry which is preliminary data.</text>
</comment>
<gene>
    <name evidence="6" type="ORF">DWQ67_02440</name>
</gene>
<sequence>MPAARSSSREIARQAVSQRIQDVAARLFDEHGFAETTVGSIAAEAGISERTFFRYFAAKDDLLFASFAADTQWAIDSVGDQAPGNDPWDTLQAVVEAALERLTADAQRRAERFQHIAADSPQVQASYLAHQRLFQRKLADALWLRWASNEADHRIILNAVVSAVFAALNEVVALSADRSPEEQRHLIRATMAAMRPSAAVWTHSR</sequence>
<dbReference type="PANTHER" id="PTHR30055:SF234">
    <property type="entry name" value="HTH-TYPE TRANSCRIPTIONAL REGULATOR BETI"/>
    <property type="match status" value="1"/>
</dbReference>
<dbReference type="EMBL" id="QQXL01000001">
    <property type="protein sequence ID" value="RKW71710.1"/>
    <property type="molecule type" value="Genomic_DNA"/>
</dbReference>
<evidence type="ECO:0000313" key="7">
    <source>
        <dbReference type="Proteomes" id="UP000273119"/>
    </source>
</evidence>
<reference evidence="6 7" key="1">
    <citation type="submission" date="2018-07" db="EMBL/GenBank/DDBJ databases">
        <title>Arthrobacter sp. nov., isolated from raw cow's milk with high bacterial count.</title>
        <authorList>
            <person name="Hahne J."/>
            <person name="Isele D."/>
            <person name="Lipski A."/>
        </authorList>
    </citation>
    <scope>NUCLEOTIDE SEQUENCE [LARGE SCALE GENOMIC DNA]</scope>
    <source>
        <strain evidence="6 7">JZ R-183</strain>
    </source>
</reference>
<dbReference type="PROSITE" id="PS50977">
    <property type="entry name" value="HTH_TETR_2"/>
    <property type="match status" value="1"/>
</dbReference>
<feature type="DNA-binding region" description="H-T-H motif" evidence="4">
    <location>
        <begin position="37"/>
        <end position="56"/>
    </location>
</feature>
<dbReference type="PRINTS" id="PR00455">
    <property type="entry name" value="HTHTETR"/>
</dbReference>
<keyword evidence="1" id="KW-0805">Transcription regulation</keyword>
<dbReference type="GO" id="GO:0000976">
    <property type="term" value="F:transcription cis-regulatory region binding"/>
    <property type="evidence" value="ECO:0007669"/>
    <property type="project" value="TreeGrafter"/>
</dbReference>
<evidence type="ECO:0000256" key="3">
    <source>
        <dbReference type="ARBA" id="ARBA00023163"/>
    </source>
</evidence>
<dbReference type="GO" id="GO:0003700">
    <property type="term" value="F:DNA-binding transcription factor activity"/>
    <property type="evidence" value="ECO:0007669"/>
    <property type="project" value="TreeGrafter"/>
</dbReference>
<name>A0A496PME4_9MICC</name>
<evidence type="ECO:0000259" key="5">
    <source>
        <dbReference type="PROSITE" id="PS50977"/>
    </source>
</evidence>
<dbReference type="AlphaFoldDB" id="A0A496PME4"/>
<dbReference type="PROSITE" id="PS01081">
    <property type="entry name" value="HTH_TETR_1"/>
    <property type="match status" value="1"/>
</dbReference>
<dbReference type="SUPFAM" id="SSF46689">
    <property type="entry name" value="Homeodomain-like"/>
    <property type="match status" value="1"/>
</dbReference>
<keyword evidence="3" id="KW-0804">Transcription</keyword>
<feature type="domain" description="HTH tetR-type" evidence="5">
    <location>
        <begin position="14"/>
        <end position="74"/>
    </location>
</feature>
<dbReference type="InterPro" id="IPR001647">
    <property type="entry name" value="HTH_TetR"/>
</dbReference>